<reference evidence="9" key="1">
    <citation type="submission" date="2021-06" db="EMBL/GenBank/DDBJ databases">
        <authorList>
            <person name="Hodson N. C."/>
            <person name="Mongue J. A."/>
            <person name="Jaron S. K."/>
        </authorList>
    </citation>
    <scope>NUCLEOTIDE SEQUENCE</scope>
</reference>
<evidence type="ECO:0000256" key="1">
    <source>
        <dbReference type="ARBA" id="ARBA00004651"/>
    </source>
</evidence>
<keyword evidence="10" id="KW-1185">Reference proteome</keyword>
<keyword evidence="6" id="KW-0675">Receptor</keyword>
<sequence>LDKCTLLITNPPGKTEYIWTDVQVTTSSTHYVPKLLLPIDDRRFLTVPQLSTTCMHVIILIHDQDQVIAFNISFKQATLRNYVFVGNRDRIDELLENKTFLRLQFKMGIVTSTDLDAQAQVPVRKLDFLSDRQIIDGQNLRIAIFPFEPNYIRESQGDPQAGFCFTLIQNMMANYNFTTKYYFTWGRLQQYPNGTWGGPLGDLLYDRLDVYVALTHTYERNPWVWFTSHMLFINYYFLTSHPQKIIKWEATFYPFDFNAWLLIFVTVLLTSIIFVSNFKQSTYVTIFERITFAFYVMLQQCVTKLPKPSWLAIMFIFYSTIIVCCYNCNLVSYLTFPAEEVIPRNAEELADATDYRTILMYLPGGAGDSYFKLTKSPKYVSLRERFIYERDFLKCVMEAALNPKTACICWDIVSSGPIAKNLTLNSAFVPLRGSLPILSTVVNLALPQGSKFFGLFHHAVGWLQNTGHFDKWRQDSVDILIKRGKSWLDAGMNESLYQKLDKAMLDVVNIEIKALDFRSFVVPFTLILFGTVVGCGSFIIELTTTKLKGVISGFNFNIR</sequence>
<dbReference type="AlphaFoldDB" id="A0A8J2JX00"/>
<proteinExistence type="predicted"/>
<evidence type="ECO:0000256" key="7">
    <source>
        <dbReference type="ARBA" id="ARBA00023180"/>
    </source>
</evidence>
<feature type="transmembrane region" description="Helical" evidence="8">
    <location>
        <begin position="310"/>
        <end position="336"/>
    </location>
</feature>
<evidence type="ECO:0000256" key="3">
    <source>
        <dbReference type="ARBA" id="ARBA00022692"/>
    </source>
</evidence>
<protein>
    <submittedName>
        <fullName evidence="9">Uncharacterized protein</fullName>
    </submittedName>
</protein>
<feature type="transmembrane region" description="Helical" evidence="8">
    <location>
        <begin position="282"/>
        <end position="298"/>
    </location>
</feature>
<evidence type="ECO:0000313" key="10">
    <source>
        <dbReference type="Proteomes" id="UP000708208"/>
    </source>
</evidence>
<organism evidence="9 10">
    <name type="scientific">Allacma fusca</name>
    <dbReference type="NCBI Taxonomy" id="39272"/>
    <lineage>
        <taxon>Eukaryota</taxon>
        <taxon>Metazoa</taxon>
        <taxon>Ecdysozoa</taxon>
        <taxon>Arthropoda</taxon>
        <taxon>Hexapoda</taxon>
        <taxon>Collembola</taxon>
        <taxon>Symphypleona</taxon>
        <taxon>Sminthuridae</taxon>
        <taxon>Allacma</taxon>
    </lineage>
</organism>
<evidence type="ECO:0000256" key="2">
    <source>
        <dbReference type="ARBA" id="ARBA00022475"/>
    </source>
</evidence>
<comment type="subcellular location">
    <subcellularLocation>
        <location evidence="1">Cell membrane</location>
        <topology evidence="1">Multi-pass membrane protein</topology>
    </subcellularLocation>
</comment>
<feature type="transmembrane region" description="Helical" evidence="8">
    <location>
        <begin position="222"/>
        <end position="238"/>
    </location>
</feature>
<name>A0A8J2JX00_9HEXA</name>
<evidence type="ECO:0000256" key="5">
    <source>
        <dbReference type="ARBA" id="ARBA00023136"/>
    </source>
</evidence>
<evidence type="ECO:0000256" key="6">
    <source>
        <dbReference type="ARBA" id="ARBA00023170"/>
    </source>
</evidence>
<keyword evidence="3 8" id="KW-0812">Transmembrane</keyword>
<dbReference type="Proteomes" id="UP000708208">
    <property type="component" value="Unassembled WGS sequence"/>
</dbReference>
<accession>A0A8J2JX00</accession>
<comment type="caution">
    <text evidence="9">The sequence shown here is derived from an EMBL/GenBank/DDBJ whole genome shotgun (WGS) entry which is preliminary data.</text>
</comment>
<dbReference type="EMBL" id="CAJVCH010035083">
    <property type="protein sequence ID" value="CAG7715958.1"/>
    <property type="molecule type" value="Genomic_DNA"/>
</dbReference>
<evidence type="ECO:0000313" key="9">
    <source>
        <dbReference type="EMBL" id="CAG7715958.1"/>
    </source>
</evidence>
<feature type="transmembrane region" description="Helical" evidence="8">
    <location>
        <begin position="520"/>
        <end position="540"/>
    </location>
</feature>
<keyword evidence="2" id="KW-1003">Cell membrane</keyword>
<evidence type="ECO:0000256" key="4">
    <source>
        <dbReference type="ARBA" id="ARBA00022989"/>
    </source>
</evidence>
<keyword evidence="5 8" id="KW-0472">Membrane</keyword>
<keyword evidence="7" id="KW-0325">Glycoprotein</keyword>
<dbReference type="GO" id="GO:0005886">
    <property type="term" value="C:plasma membrane"/>
    <property type="evidence" value="ECO:0007669"/>
    <property type="project" value="UniProtKB-SubCell"/>
</dbReference>
<dbReference type="PANTHER" id="PTHR42643">
    <property type="entry name" value="IONOTROPIC RECEPTOR 20A-RELATED"/>
    <property type="match status" value="1"/>
</dbReference>
<gene>
    <name evidence="9" type="ORF">AFUS01_LOCUS5493</name>
</gene>
<dbReference type="InterPro" id="IPR052192">
    <property type="entry name" value="Insect_Ionotropic_Sensory_Rcpt"/>
</dbReference>
<keyword evidence="4 8" id="KW-1133">Transmembrane helix</keyword>
<dbReference type="OrthoDB" id="6506757at2759"/>
<feature type="transmembrane region" description="Helical" evidence="8">
    <location>
        <begin position="259"/>
        <end position="276"/>
    </location>
</feature>
<dbReference type="PANTHER" id="PTHR42643:SF24">
    <property type="entry name" value="IONOTROPIC RECEPTOR 60A"/>
    <property type="match status" value="1"/>
</dbReference>
<feature type="non-terminal residue" evidence="9">
    <location>
        <position position="1"/>
    </location>
</feature>
<evidence type="ECO:0000256" key="8">
    <source>
        <dbReference type="SAM" id="Phobius"/>
    </source>
</evidence>